<dbReference type="EMBL" id="CP159218">
    <property type="protein sequence ID" value="XCG64621.1"/>
    <property type="molecule type" value="Genomic_DNA"/>
</dbReference>
<dbReference type="AlphaFoldDB" id="A0AAU8DRH9"/>
<feature type="domain" description="Thioesterase" evidence="1">
    <location>
        <begin position="48"/>
        <end position="101"/>
    </location>
</feature>
<dbReference type="SUPFAM" id="SSF54637">
    <property type="entry name" value="Thioesterase/thiol ester dehydrase-isomerase"/>
    <property type="match status" value="1"/>
</dbReference>
<accession>A0AAU8DRH9</accession>
<dbReference type="Gene3D" id="3.10.129.10">
    <property type="entry name" value="Hotdog Thioesterase"/>
    <property type="match status" value="1"/>
</dbReference>
<dbReference type="InterPro" id="IPR006683">
    <property type="entry name" value="Thioestr_dom"/>
</dbReference>
<dbReference type="RefSeq" id="WP_353650234.1">
    <property type="nucleotide sequence ID" value="NZ_CP159218.1"/>
</dbReference>
<dbReference type="InterPro" id="IPR029069">
    <property type="entry name" value="HotDog_dom_sf"/>
</dbReference>
<gene>
    <name evidence="2" type="ORF">ABLG96_04605</name>
</gene>
<sequence length="110" mass="11440">MRTEVPLPLPGLHGLLGIDLHEIRSAAFQLPDIEGTMMVREEHLASTGKLHTAAIVGLADTACGYGCLAALPPGKIGFATIELNINFSGAAHVGQRLAVRAPRPPNPAGT</sequence>
<dbReference type="Pfam" id="PF03061">
    <property type="entry name" value="4HBT"/>
    <property type="match status" value="1"/>
</dbReference>
<proteinExistence type="predicted"/>
<keyword evidence="2" id="KW-0378">Hydrolase</keyword>
<protein>
    <submittedName>
        <fullName evidence="2">PaaI family thioesterase</fullName>
        <ecNumber evidence="2">3.1.2.-</ecNumber>
    </submittedName>
</protein>
<dbReference type="CDD" id="cd03443">
    <property type="entry name" value="PaaI_thioesterase"/>
    <property type="match status" value="1"/>
</dbReference>
<name>A0AAU8DRH9_9ACTN</name>
<dbReference type="GO" id="GO:0016787">
    <property type="term" value="F:hydrolase activity"/>
    <property type="evidence" value="ECO:0007669"/>
    <property type="project" value="UniProtKB-KW"/>
</dbReference>
<reference evidence="2" key="1">
    <citation type="submission" date="2024-05" db="EMBL/GenBank/DDBJ databases">
        <authorList>
            <person name="Cai S.Y."/>
            <person name="Jin L.M."/>
            <person name="Li H.R."/>
        </authorList>
    </citation>
    <scope>NUCLEOTIDE SEQUENCE</scope>
    <source>
        <strain evidence="2">A5-74</strain>
    </source>
</reference>
<organism evidence="2">
    <name type="scientific">Nakamurella sp. A5-74</name>
    <dbReference type="NCBI Taxonomy" id="3158264"/>
    <lineage>
        <taxon>Bacteria</taxon>
        <taxon>Bacillati</taxon>
        <taxon>Actinomycetota</taxon>
        <taxon>Actinomycetes</taxon>
        <taxon>Nakamurellales</taxon>
        <taxon>Nakamurellaceae</taxon>
        <taxon>Nakamurella</taxon>
    </lineage>
</organism>
<evidence type="ECO:0000259" key="1">
    <source>
        <dbReference type="Pfam" id="PF03061"/>
    </source>
</evidence>
<evidence type="ECO:0000313" key="2">
    <source>
        <dbReference type="EMBL" id="XCG64621.1"/>
    </source>
</evidence>
<dbReference type="EC" id="3.1.2.-" evidence="2"/>